<name>U2DY34_9MOLU</name>
<dbReference type="STRING" id="1033810.HLPCO_000791"/>
<dbReference type="Gene3D" id="2.60.40.3680">
    <property type="match status" value="1"/>
</dbReference>
<gene>
    <name evidence="2" type="ORF">HLPCO_000791</name>
</gene>
<evidence type="ECO:0000256" key="1">
    <source>
        <dbReference type="SAM" id="SignalP"/>
    </source>
</evidence>
<accession>U2DY34</accession>
<dbReference type="InParanoid" id="U2DY34"/>
<feature type="signal peptide" evidence="1">
    <location>
        <begin position="1"/>
        <end position="26"/>
    </location>
</feature>
<comment type="caution">
    <text evidence="2">The sequence shown here is derived from an EMBL/GenBank/DDBJ whole genome shotgun (WGS) entry which is preliminary data.</text>
</comment>
<dbReference type="EMBL" id="AFNU02000002">
    <property type="protein sequence ID" value="ERJ13172.1"/>
    <property type="molecule type" value="Genomic_DNA"/>
</dbReference>
<protein>
    <submittedName>
        <fullName evidence="2">Uncharacterized protein</fullName>
    </submittedName>
</protein>
<keyword evidence="3" id="KW-1185">Reference proteome</keyword>
<sequence>MKDLKIRYLVVFVFLCGLMITTQSSAMQPPSYGEEFDPKLPIYPNEETLVGVRKEEISVKINDNDHQTANVVHNFTLENTSTEETVLNFISPKVEYEYRYSDMPPYTNYKIQEDNETLDYKTYHVFNPNYDPENYDQENWRYNYQLVLDLMNYNGVDDLYKDQKVNLYYIPRYGYTVNLEINFQEDSKTIASGIMIITIRN</sequence>
<keyword evidence="1" id="KW-0732">Signal</keyword>
<proteinExistence type="predicted"/>
<dbReference type="RefSeq" id="WP_008826817.1">
    <property type="nucleotide sequence ID" value="NZ_AFNU02000002.1"/>
</dbReference>
<reference evidence="2 3" key="1">
    <citation type="journal article" date="2011" name="J. Bacteriol.">
        <title>Genome sequence of Haloplasma contractile, an unusual contractile bacterium from a deep-sea anoxic brine lake.</title>
        <authorList>
            <person name="Antunes A."/>
            <person name="Alam I."/>
            <person name="El Dorry H."/>
            <person name="Siam R."/>
            <person name="Robertson A."/>
            <person name="Bajic V.B."/>
            <person name="Stingl U."/>
        </authorList>
    </citation>
    <scope>NUCLEOTIDE SEQUENCE [LARGE SCALE GENOMIC DNA]</scope>
    <source>
        <strain evidence="2 3">SSD-17B</strain>
    </source>
</reference>
<reference evidence="2 3" key="2">
    <citation type="journal article" date="2013" name="PLoS ONE">
        <title>INDIGO - INtegrated Data Warehouse of MIcrobial GenOmes with Examples from the Red Sea Extremophiles.</title>
        <authorList>
            <person name="Alam I."/>
            <person name="Antunes A."/>
            <person name="Kamau A.A."/>
            <person name="Ba Alawi W."/>
            <person name="Kalkatawi M."/>
            <person name="Stingl U."/>
            <person name="Bajic V.B."/>
        </authorList>
    </citation>
    <scope>NUCLEOTIDE SEQUENCE [LARGE SCALE GENOMIC DNA]</scope>
    <source>
        <strain evidence="2 3">SSD-17B</strain>
    </source>
</reference>
<evidence type="ECO:0000313" key="2">
    <source>
        <dbReference type="EMBL" id="ERJ13172.1"/>
    </source>
</evidence>
<dbReference type="Proteomes" id="UP000005707">
    <property type="component" value="Unassembled WGS sequence"/>
</dbReference>
<evidence type="ECO:0000313" key="3">
    <source>
        <dbReference type="Proteomes" id="UP000005707"/>
    </source>
</evidence>
<feature type="chain" id="PRO_5004626400" evidence="1">
    <location>
        <begin position="27"/>
        <end position="201"/>
    </location>
</feature>
<organism evidence="2 3">
    <name type="scientific">Haloplasma contractile SSD-17B</name>
    <dbReference type="NCBI Taxonomy" id="1033810"/>
    <lineage>
        <taxon>Bacteria</taxon>
        <taxon>Bacillati</taxon>
        <taxon>Mycoplasmatota</taxon>
        <taxon>Mollicutes</taxon>
        <taxon>Haloplasmatales</taxon>
        <taxon>Haloplasmataceae</taxon>
        <taxon>Haloplasma</taxon>
    </lineage>
</organism>
<dbReference type="AlphaFoldDB" id="U2DY34"/>